<dbReference type="InterPro" id="IPR035985">
    <property type="entry name" value="Ubiquitin-activating_enz"/>
</dbReference>
<proteinExistence type="predicted"/>
<evidence type="ECO:0000259" key="5">
    <source>
        <dbReference type="PROSITE" id="PS50206"/>
    </source>
</evidence>
<dbReference type="PROSITE" id="PS50206">
    <property type="entry name" value="RHODANESE_3"/>
    <property type="match status" value="1"/>
</dbReference>
<keyword evidence="3" id="KW-0067">ATP-binding</keyword>
<dbReference type="OMA" id="IPDVGMD"/>
<dbReference type="InterPro" id="IPR036873">
    <property type="entry name" value="Rhodanese-like_dom_sf"/>
</dbReference>
<protein>
    <recommendedName>
        <fullName evidence="5">Rhodanese domain-containing protein</fullName>
    </recommendedName>
</protein>
<dbReference type="EnsemblProtists" id="PYU1_T004214">
    <property type="protein sequence ID" value="PYU1_T004214"/>
    <property type="gene ID" value="PYU1_G004204"/>
</dbReference>
<feature type="region of interest" description="Disordered" evidence="4">
    <location>
        <begin position="47"/>
        <end position="70"/>
    </location>
</feature>
<reference evidence="7" key="1">
    <citation type="journal article" date="2010" name="Genome Biol.">
        <title>Genome sequence of the necrotrophic plant pathogen Pythium ultimum reveals original pathogenicity mechanisms and effector repertoire.</title>
        <authorList>
            <person name="Levesque C.A."/>
            <person name="Brouwer H."/>
            <person name="Cano L."/>
            <person name="Hamilton J.P."/>
            <person name="Holt C."/>
            <person name="Huitema E."/>
            <person name="Raffaele S."/>
            <person name="Robideau G.P."/>
            <person name="Thines M."/>
            <person name="Win J."/>
            <person name="Zerillo M.M."/>
            <person name="Beakes G.W."/>
            <person name="Boore J.L."/>
            <person name="Busam D."/>
            <person name="Dumas B."/>
            <person name="Ferriera S."/>
            <person name="Fuerstenberg S.I."/>
            <person name="Gachon C.M."/>
            <person name="Gaulin E."/>
            <person name="Govers F."/>
            <person name="Grenville-Briggs L."/>
            <person name="Horner N."/>
            <person name="Hostetler J."/>
            <person name="Jiang R.H."/>
            <person name="Johnson J."/>
            <person name="Krajaejun T."/>
            <person name="Lin H."/>
            <person name="Meijer H.J."/>
            <person name="Moore B."/>
            <person name="Morris P."/>
            <person name="Phuntmart V."/>
            <person name="Puiu D."/>
            <person name="Shetty J."/>
            <person name="Stajich J.E."/>
            <person name="Tripathy S."/>
            <person name="Wawra S."/>
            <person name="van West P."/>
            <person name="Whitty B.R."/>
            <person name="Coutinho P.M."/>
            <person name="Henrissat B."/>
            <person name="Martin F."/>
            <person name="Thomas P.D."/>
            <person name="Tyler B.M."/>
            <person name="De Vries R.P."/>
            <person name="Kamoun S."/>
            <person name="Yandell M."/>
            <person name="Tisserat N."/>
            <person name="Buell C.R."/>
        </authorList>
    </citation>
    <scope>NUCLEOTIDE SEQUENCE</scope>
    <source>
        <strain evidence="7">DAOM:BR144</strain>
    </source>
</reference>
<evidence type="ECO:0000256" key="2">
    <source>
        <dbReference type="ARBA" id="ARBA00022741"/>
    </source>
</evidence>
<evidence type="ECO:0000256" key="4">
    <source>
        <dbReference type="SAM" id="MobiDB-lite"/>
    </source>
</evidence>
<evidence type="ECO:0000313" key="7">
    <source>
        <dbReference type="Proteomes" id="UP000019132"/>
    </source>
</evidence>
<feature type="domain" description="Rhodanese" evidence="5">
    <location>
        <begin position="366"/>
        <end position="478"/>
    </location>
</feature>
<dbReference type="Proteomes" id="UP000019132">
    <property type="component" value="Unassembled WGS sequence"/>
</dbReference>
<dbReference type="AlphaFoldDB" id="K3WGX3"/>
<dbReference type="Pfam" id="PF00899">
    <property type="entry name" value="ThiF"/>
    <property type="match status" value="1"/>
</dbReference>
<dbReference type="STRING" id="431595.K3WGX3"/>
<dbReference type="InParanoid" id="K3WGX3"/>
<dbReference type="Gene3D" id="3.40.50.720">
    <property type="entry name" value="NAD(P)-binding Rossmann-like Domain"/>
    <property type="match status" value="1"/>
</dbReference>
<dbReference type="VEuPathDB" id="FungiDB:PYU1_G004204"/>
<dbReference type="PANTHER" id="PTHR10953">
    <property type="entry name" value="UBIQUITIN-ACTIVATING ENZYME E1"/>
    <property type="match status" value="1"/>
</dbReference>
<dbReference type="InterPro" id="IPR000594">
    <property type="entry name" value="ThiF_NAD_FAD-bd"/>
</dbReference>
<keyword evidence="1" id="KW-0808">Transferase</keyword>
<reference evidence="7" key="2">
    <citation type="submission" date="2010-04" db="EMBL/GenBank/DDBJ databases">
        <authorList>
            <person name="Buell R."/>
            <person name="Hamilton J."/>
            <person name="Hostetler J."/>
        </authorList>
    </citation>
    <scope>NUCLEOTIDE SEQUENCE [LARGE SCALE GENOMIC DNA]</scope>
    <source>
        <strain evidence="7">DAOM:BR144</strain>
    </source>
</reference>
<dbReference type="eggNOG" id="KOG2017">
    <property type="taxonomic scope" value="Eukaryota"/>
</dbReference>
<dbReference type="CDD" id="cd00757">
    <property type="entry name" value="ThiF_MoeB_HesA_family"/>
    <property type="match status" value="1"/>
</dbReference>
<dbReference type="EMBL" id="GL376567">
    <property type="status" value="NOT_ANNOTATED_CDS"/>
    <property type="molecule type" value="Genomic_DNA"/>
</dbReference>
<keyword evidence="7" id="KW-1185">Reference proteome</keyword>
<evidence type="ECO:0000256" key="1">
    <source>
        <dbReference type="ARBA" id="ARBA00022679"/>
    </source>
</evidence>
<dbReference type="SMART" id="SM00450">
    <property type="entry name" value="RHOD"/>
    <property type="match status" value="1"/>
</dbReference>
<keyword evidence="2" id="KW-0547">Nucleotide-binding</keyword>
<accession>K3WGX3</accession>
<evidence type="ECO:0000256" key="3">
    <source>
        <dbReference type="ARBA" id="ARBA00022840"/>
    </source>
</evidence>
<dbReference type="GO" id="GO:0016779">
    <property type="term" value="F:nucleotidyltransferase activity"/>
    <property type="evidence" value="ECO:0007669"/>
    <property type="project" value="TreeGrafter"/>
</dbReference>
<dbReference type="PANTHER" id="PTHR10953:SF102">
    <property type="entry name" value="ADENYLYLTRANSFERASE AND SULFURTRANSFERASE MOCS3"/>
    <property type="match status" value="1"/>
</dbReference>
<dbReference type="GO" id="GO:0005737">
    <property type="term" value="C:cytoplasm"/>
    <property type="evidence" value="ECO:0007669"/>
    <property type="project" value="TreeGrafter"/>
</dbReference>
<evidence type="ECO:0000313" key="6">
    <source>
        <dbReference type="EnsemblProtists" id="PYU1_T004214"/>
    </source>
</evidence>
<name>K3WGX3_GLOUD</name>
<dbReference type="InterPro" id="IPR001763">
    <property type="entry name" value="Rhodanese-like_dom"/>
</dbReference>
<dbReference type="GO" id="GO:0042292">
    <property type="term" value="F:URM1 activating enzyme activity"/>
    <property type="evidence" value="ECO:0007669"/>
    <property type="project" value="TreeGrafter"/>
</dbReference>
<dbReference type="HOGENOM" id="CLU_013325_1_2_1"/>
<organism evidence="6 7">
    <name type="scientific">Globisporangium ultimum (strain ATCC 200006 / CBS 805.95 / DAOM BR144)</name>
    <name type="common">Pythium ultimum</name>
    <dbReference type="NCBI Taxonomy" id="431595"/>
    <lineage>
        <taxon>Eukaryota</taxon>
        <taxon>Sar</taxon>
        <taxon>Stramenopiles</taxon>
        <taxon>Oomycota</taxon>
        <taxon>Peronosporomycetes</taxon>
        <taxon>Pythiales</taxon>
        <taxon>Pythiaceae</taxon>
        <taxon>Globisporangium</taxon>
    </lineage>
</organism>
<dbReference type="NCBIfam" id="NF004281">
    <property type="entry name" value="PRK05690.1"/>
    <property type="match status" value="1"/>
</dbReference>
<reference evidence="6" key="3">
    <citation type="submission" date="2015-02" db="UniProtKB">
        <authorList>
            <consortium name="EnsemblProtists"/>
        </authorList>
    </citation>
    <scope>IDENTIFICATION</scope>
    <source>
        <strain evidence="6">DAOM BR144</strain>
    </source>
</reference>
<dbReference type="InterPro" id="IPR045886">
    <property type="entry name" value="ThiF/MoeB/HesA"/>
</dbReference>
<dbReference type="Gene3D" id="3.40.250.10">
    <property type="entry name" value="Rhodanese-like domain"/>
    <property type="match status" value="1"/>
</dbReference>
<dbReference type="Pfam" id="PF00581">
    <property type="entry name" value="Rhodanese"/>
    <property type="match status" value="1"/>
</dbReference>
<sequence>MHECDGGADAADSASERCARCQTLEAQLRELQRSNDALREQLAHLFSPAPEANSSRPPHDDTPTSPADTYSSLTRLELQRYGRQMLVRDFGVASQMKLRDARVLIVGVGGLGSPVAMYLGAMGVAHLTLVDGDHVERSNLHRQVIHDESSLETKKVHSAQKRLARINPDVECRALPVRLTTENALELVKQHDVVVDASDNVGTRYLVNDACAIARKPLVSGSALGMEGQVAVFDLDNDASTSGCYRCLYPTPQQQPQSCEENGVVGVVPGIIGCLQAMETIKVLTGMGKPLVGVQCLYDAYDGQVRRLKLGASRKRDCLACGAARIGSLRSELLVCSSSISSDVPKLPSTSRISVQAFAAYRQKHAPTSFVLVDTRPRTQFDMVHFPEAVHVPFDKVFMKKTDRKALLAACGLALPTCRQKKGDGTNFMQQKPVFVICRRGVDSVVATQLLLASGVSNVQNVDGGYTEYARSVDPIFPMY</sequence>
<dbReference type="SUPFAM" id="SSF69572">
    <property type="entry name" value="Activating enzymes of the ubiquitin-like proteins"/>
    <property type="match status" value="1"/>
</dbReference>
<dbReference type="FunFam" id="3.40.50.720:FF:000033">
    <property type="entry name" value="Adenylyltransferase and sulfurtransferase MOCS3"/>
    <property type="match status" value="1"/>
</dbReference>
<dbReference type="GO" id="GO:0005524">
    <property type="term" value="F:ATP binding"/>
    <property type="evidence" value="ECO:0007669"/>
    <property type="project" value="UniProtKB-KW"/>
</dbReference>
<dbReference type="GO" id="GO:0004792">
    <property type="term" value="F:thiosulfate-cyanide sulfurtransferase activity"/>
    <property type="evidence" value="ECO:0007669"/>
    <property type="project" value="TreeGrafter"/>
</dbReference>